<dbReference type="Pfam" id="PF00171">
    <property type="entry name" value="Aldedh"/>
    <property type="match status" value="1"/>
</dbReference>
<dbReference type="EMBL" id="KI271584">
    <property type="protein sequence ID" value="ERL65982.1"/>
    <property type="molecule type" value="Genomic_DNA"/>
</dbReference>
<dbReference type="InterPro" id="IPR016161">
    <property type="entry name" value="Ald_DH/histidinol_DH"/>
</dbReference>
<dbReference type="PANTHER" id="PTHR43217">
    <property type="entry name" value="SUCCINATE SEMIALDEHYDE DEHYDROGENASE [NAD(P)+] SAD"/>
    <property type="match status" value="1"/>
</dbReference>
<evidence type="ECO:0000256" key="2">
    <source>
        <dbReference type="ARBA" id="ARBA00022857"/>
    </source>
</evidence>
<dbReference type="InterPro" id="IPR047110">
    <property type="entry name" value="GABD/Sad-like"/>
</dbReference>
<dbReference type="RefSeq" id="WP_022528925.1">
    <property type="nucleotide sequence ID" value="NZ_KI271584.1"/>
</dbReference>
<keyword evidence="3" id="KW-0560">Oxidoreductase</keyword>
<dbReference type="Gene3D" id="3.40.309.10">
    <property type="entry name" value="Aldehyde Dehydrogenase, Chain A, domain 2"/>
    <property type="match status" value="1"/>
</dbReference>
<dbReference type="PANTHER" id="PTHR43217:SF2">
    <property type="entry name" value="SUCCINATE-SEMIALDEHYDE DEHYDROGENASE [NADP(+)]"/>
    <property type="match status" value="1"/>
</dbReference>
<dbReference type="GO" id="GO:0004777">
    <property type="term" value="F:succinate-semialdehyde dehydrogenase (NAD+) activity"/>
    <property type="evidence" value="ECO:0007669"/>
    <property type="project" value="TreeGrafter"/>
</dbReference>
<dbReference type="InterPro" id="IPR016163">
    <property type="entry name" value="Ald_DH_C"/>
</dbReference>
<evidence type="ECO:0000256" key="3">
    <source>
        <dbReference type="ARBA" id="ARBA00023002"/>
    </source>
</evidence>
<dbReference type="InterPro" id="IPR044148">
    <property type="entry name" value="ALDH_GabD1-like"/>
</dbReference>
<dbReference type="Gene3D" id="3.40.605.10">
    <property type="entry name" value="Aldehyde Dehydrogenase, Chain A, domain 1"/>
    <property type="match status" value="1"/>
</dbReference>
<reference evidence="6" key="1">
    <citation type="journal article" date="2013" name="Genome Announc.">
        <title>Whole-Genome Sequencing of Lactobacillus shenzhenensis Strain LY-73T.</title>
        <authorList>
            <person name="Lin Z."/>
            <person name="Liu Z."/>
            <person name="Yang R."/>
            <person name="Zou Y."/>
            <person name="Wan D."/>
            <person name="Chen J."/>
            <person name="Guo M."/>
            <person name="Zhao J."/>
            <person name="Fang C."/>
            <person name="Yang R."/>
            <person name="Liu F."/>
        </authorList>
    </citation>
    <scope>NUCLEOTIDE SEQUENCE [LARGE SCALE GENOMIC DNA]</scope>
    <source>
        <strain evidence="6">LY-73</strain>
    </source>
</reference>
<evidence type="ECO:0000256" key="1">
    <source>
        <dbReference type="ARBA" id="ARBA00009986"/>
    </source>
</evidence>
<dbReference type="SUPFAM" id="SSF53720">
    <property type="entry name" value="ALDH-like"/>
    <property type="match status" value="1"/>
</dbReference>
<dbReference type="CDD" id="cd07100">
    <property type="entry name" value="ALDH_SSADH1_GabD1"/>
    <property type="match status" value="1"/>
</dbReference>
<sequence>MAYQTVDPYTNKLVKTYPAATDADLEDALAQGHRVYTDWRRQAPAARGPILHKVAQLLREKKHDYAAIMTRDMGKLIGEAEAEVELCATIADYFADHGEAFMAPQPLTSSHGKAYYIRQATGVLVAVEPWNFPFYQVMRVFAPNFMVGNPMILKHASNTPGSAAAFEDMVREAGAPEGAFKNLFLSYDQVSQAIADPRVSGVALTGSERGGASVAQEAGKQLKKSSMELGGTDVFIALEDADWDAVYQAAPNARLRNVGQVCTSSKRFIIPASHYDEFVAQLAAAFKTYQPGDPMDPATTLAPMNSERAKEKVQSQIDEAIAHGAHVAYGNQPIDLPGAFIQPTILTDIDKQNPLFSQEIFGPVAEVFKVTNDDEAIALANDSRYGLGSVVYSQDPAHADAIARRIETGMTTINAPFITSPELPFGGVKNSGYGREMDEIGFATFTNEHMILNTSVK</sequence>
<dbReference type="eggNOG" id="COG1012">
    <property type="taxonomic scope" value="Bacteria"/>
</dbReference>
<dbReference type="OrthoDB" id="9762913at2"/>
<dbReference type="FunFam" id="3.40.605.10:FF:000012">
    <property type="entry name" value="NAD-dependent succinate-semialdehyde dehydrogenase"/>
    <property type="match status" value="1"/>
</dbReference>
<gene>
    <name evidence="5" type="primary">ssdA</name>
    <name evidence="5" type="ORF">L248_2058</name>
</gene>
<dbReference type="InterPro" id="IPR015590">
    <property type="entry name" value="Aldehyde_DH_dom"/>
</dbReference>
<keyword evidence="6" id="KW-1185">Reference proteome</keyword>
<accession>U4TXA9</accession>
<evidence type="ECO:0000259" key="4">
    <source>
        <dbReference type="Pfam" id="PF00171"/>
    </source>
</evidence>
<protein>
    <submittedName>
        <fullName evidence="5">SsdA</fullName>
    </submittedName>
</protein>
<evidence type="ECO:0000313" key="5">
    <source>
        <dbReference type="EMBL" id="ERL65982.1"/>
    </source>
</evidence>
<dbReference type="FunFam" id="3.40.309.10:FF:000009">
    <property type="entry name" value="Aldehyde dehydrogenase A"/>
    <property type="match status" value="1"/>
</dbReference>
<name>U4TXA9_9LACO</name>
<feature type="domain" description="Aldehyde dehydrogenase" evidence="4">
    <location>
        <begin position="3"/>
        <end position="448"/>
    </location>
</feature>
<evidence type="ECO:0000313" key="6">
    <source>
        <dbReference type="Proteomes" id="UP000030647"/>
    </source>
</evidence>
<dbReference type="STRING" id="1231336.L248_2058"/>
<organism evidence="5 6">
    <name type="scientific">Schleiferilactobacillus shenzhenensis LY-73</name>
    <dbReference type="NCBI Taxonomy" id="1231336"/>
    <lineage>
        <taxon>Bacteria</taxon>
        <taxon>Bacillati</taxon>
        <taxon>Bacillota</taxon>
        <taxon>Bacilli</taxon>
        <taxon>Lactobacillales</taxon>
        <taxon>Lactobacillaceae</taxon>
        <taxon>Schleiferilactobacillus</taxon>
    </lineage>
</organism>
<dbReference type="Proteomes" id="UP000030647">
    <property type="component" value="Unassembled WGS sequence"/>
</dbReference>
<dbReference type="AlphaFoldDB" id="U4TXA9"/>
<dbReference type="GO" id="GO:0004030">
    <property type="term" value="F:aldehyde dehydrogenase [NAD(P)+] activity"/>
    <property type="evidence" value="ECO:0007669"/>
    <property type="project" value="InterPro"/>
</dbReference>
<dbReference type="InterPro" id="IPR016162">
    <property type="entry name" value="Ald_DH_N"/>
</dbReference>
<proteinExistence type="inferred from homology"/>
<keyword evidence="2" id="KW-0521">NADP</keyword>
<dbReference type="HOGENOM" id="CLU_005391_1_0_9"/>
<comment type="similarity">
    <text evidence="1">Belongs to the aldehyde dehydrogenase family.</text>
</comment>